<dbReference type="Pfam" id="PF01593">
    <property type="entry name" value="Amino_oxidase"/>
    <property type="match status" value="1"/>
</dbReference>
<dbReference type="Gene3D" id="3.50.50.60">
    <property type="entry name" value="FAD/NAD(P)-binding domain"/>
    <property type="match status" value="2"/>
</dbReference>
<feature type="domain" description="Amine oxidase" evidence="6">
    <location>
        <begin position="16"/>
        <end position="278"/>
    </location>
</feature>
<keyword evidence="4" id="KW-0521">NADP</keyword>
<organism evidence="7 8">
    <name type="scientific">Mycolicibacterium sediminis</name>
    <dbReference type="NCBI Taxonomy" id="1286180"/>
    <lineage>
        <taxon>Bacteria</taxon>
        <taxon>Bacillati</taxon>
        <taxon>Actinomycetota</taxon>
        <taxon>Actinomycetes</taxon>
        <taxon>Mycobacteriales</taxon>
        <taxon>Mycobacteriaceae</taxon>
        <taxon>Mycolicibacterium</taxon>
    </lineage>
</organism>
<dbReference type="GO" id="GO:0016491">
    <property type="term" value="F:oxidoreductase activity"/>
    <property type="evidence" value="ECO:0007669"/>
    <property type="project" value="InterPro"/>
</dbReference>
<keyword evidence="2" id="KW-0732">Signal</keyword>
<evidence type="ECO:0000256" key="3">
    <source>
        <dbReference type="ARBA" id="ARBA00022827"/>
    </source>
</evidence>
<dbReference type="InterPro" id="IPR052206">
    <property type="entry name" value="Retinol_saturase"/>
</dbReference>
<reference evidence="7 8" key="1">
    <citation type="journal article" date="2019" name="Emerg. Microbes Infect.">
        <title>Comprehensive subspecies identification of 175 nontuberculous mycobacteria species based on 7547 genomic profiles.</title>
        <authorList>
            <person name="Matsumoto Y."/>
            <person name="Kinjo T."/>
            <person name="Motooka D."/>
            <person name="Nabeya D."/>
            <person name="Jung N."/>
            <person name="Uechi K."/>
            <person name="Horii T."/>
            <person name="Iida T."/>
            <person name="Fujita J."/>
            <person name="Nakamura S."/>
        </authorList>
    </citation>
    <scope>NUCLEOTIDE SEQUENCE [LARGE SCALE GENOMIC DNA]</scope>
    <source>
        <strain evidence="7 8">JCM 17899</strain>
    </source>
</reference>
<dbReference type="InterPro" id="IPR036188">
    <property type="entry name" value="FAD/NAD-bd_sf"/>
</dbReference>
<dbReference type="Proteomes" id="UP000467193">
    <property type="component" value="Chromosome"/>
</dbReference>
<evidence type="ECO:0000256" key="2">
    <source>
        <dbReference type="ARBA" id="ARBA00022729"/>
    </source>
</evidence>
<keyword evidence="3" id="KW-0274">FAD</keyword>
<protein>
    <submittedName>
        <fullName evidence="7">Phytoene dehydrogenase</fullName>
    </submittedName>
</protein>
<dbReference type="AlphaFoldDB" id="A0A7I7QL76"/>
<evidence type="ECO:0000256" key="4">
    <source>
        <dbReference type="ARBA" id="ARBA00022857"/>
    </source>
</evidence>
<evidence type="ECO:0000259" key="6">
    <source>
        <dbReference type="Pfam" id="PF01593"/>
    </source>
</evidence>
<dbReference type="PANTHER" id="PTHR46091">
    <property type="entry name" value="BLR7054 PROTEIN"/>
    <property type="match status" value="1"/>
</dbReference>
<dbReference type="SUPFAM" id="SSF51905">
    <property type="entry name" value="FAD/NAD(P)-binding domain"/>
    <property type="match status" value="1"/>
</dbReference>
<dbReference type="KEGG" id="msei:MSEDJ_11940"/>
<name>A0A7I7QL76_9MYCO</name>
<sequence>MDARKTWDAIVIGSGLGGLAAAAYLAAAGRSVLLLERYTTLGGSSHVFARRGQWGFDCGVHYVGDCGPDGIVTAMMHGVGIDDRITWLPMDHDGFDRIIGPGLELATPFGWDAYLANLLETFADEKRAVRRFHGIMRRIGEAHDRTDMDTALGMARWAARAGRAAPFMALPYAATLAACGLSARAAYVLSAQTGALACSPMVLPTAAMGAFFQDYVGRGSYYPKGGGQMLAAGFAAVVTAHGGSIRTNAEVLKIVLEDGKVTGVLLADGETLTSSTVVSDADIIKTYTELVGLQHLPKCFQKRVQKWTMSQPLINGFFGVEIDLADRPNSNYFAIPDWSAAHSYRSLAGFGKTVMGGSGYDSGEAWAREMAQRQPMFVQSSSRRDPSNHRAAPAGHATIEVQTITPADPRLWGFEGYDVASGEYSGDQRYRDVKKIIVDGMLERMEQAFPGSSSKVKLGELGTPATQTRFVNNTGGAPFGLQTKLSQSGPRRPGDTTPIPGLFTVGTSTAWGPGTVGSMISGVHAAGTIVGRDLLAEIRGGRQIADGSALPIWDADFDPFSTTRALHDV</sequence>
<dbReference type="EMBL" id="AP022588">
    <property type="protein sequence ID" value="BBY27098.1"/>
    <property type="molecule type" value="Genomic_DNA"/>
</dbReference>
<evidence type="ECO:0000313" key="7">
    <source>
        <dbReference type="EMBL" id="BBY27098.1"/>
    </source>
</evidence>
<gene>
    <name evidence="7" type="ORF">MSEDJ_11940</name>
</gene>
<keyword evidence="8" id="KW-1185">Reference proteome</keyword>
<accession>A0A7I7QL76</accession>
<keyword evidence="1" id="KW-0285">Flavoprotein</keyword>
<dbReference type="PANTHER" id="PTHR46091:SF3">
    <property type="entry name" value="AMINE OXIDASE DOMAIN-CONTAINING PROTEIN"/>
    <property type="match status" value="1"/>
</dbReference>
<evidence type="ECO:0000256" key="1">
    <source>
        <dbReference type="ARBA" id="ARBA00022630"/>
    </source>
</evidence>
<keyword evidence="5" id="KW-0520">NAD</keyword>
<dbReference type="InterPro" id="IPR002937">
    <property type="entry name" value="Amino_oxidase"/>
</dbReference>
<dbReference type="RefSeq" id="WP_163796029.1">
    <property type="nucleotide sequence ID" value="NZ_AP022588.1"/>
</dbReference>
<proteinExistence type="predicted"/>
<evidence type="ECO:0000313" key="8">
    <source>
        <dbReference type="Proteomes" id="UP000467193"/>
    </source>
</evidence>
<evidence type="ECO:0000256" key="5">
    <source>
        <dbReference type="ARBA" id="ARBA00023027"/>
    </source>
</evidence>